<dbReference type="PANTHER" id="PTHR30383:SF24">
    <property type="entry name" value="THIOESTERASE 1_PROTEASE 1_LYSOPHOSPHOLIPASE L1"/>
    <property type="match status" value="1"/>
</dbReference>
<dbReference type="CDD" id="cd01822">
    <property type="entry name" value="Lysophospholipase_L1_like"/>
    <property type="match status" value="1"/>
</dbReference>
<keyword evidence="1" id="KW-0732">Signal</keyword>
<dbReference type="Gene3D" id="3.40.50.1110">
    <property type="entry name" value="SGNH hydrolase"/>
    <property type="match status" value="1"/>
</dbReference>
<feature type="domain" description="SGNH hydrolase-type esterase" evidence="2">
    <location>
        <begin position="37"/>
        <end position="197"/>
    </location>
</feature>
<dbReference type="PANTHER" id="PTHR30383">
    <property type="entry name" value="THIOESTERASE 1/PROTEASE 1/LYSOPHOSPHOLIPASE L1"/>
    <property type="match status" value="1"/>
</dbReference>
<dbReference type="GO" id="GO:0004622">
    <property type="term" value="F:phosphatidylcholine lysophospholipase activity"/>
    <property type="evidence" value="ECO:0007669"/>
    <property type="project" value="TreeGrafter"/>
</dbReference>
<dbReference type="InterPro" id="IPR036514">
    <property type="entry name" value="SGNH_hydro_sf"/>
</dbReference>
<dbReference type="OrthoDB" id="9786188at2"/>
<dbReference type="InterPro" id="IPR051532">
    <property type="entry name" value="Ester_Hydrolysis_Enzymes"/>
</dbReference>
<dbReference type="PROSITE" id="PS01098">
    <property type="entry name" value="LIPASE_GDSL_SER"/>
    <property type="match status" value="1"/>
</dbReference>
<evidence type="ECO:0000259" key="2">
    <source>
        <dbReference type="Pfam" id="PF13472"/>
    </source>
</evidence>
<dbReference type="InterPro" id="IPR013830">
    <property type="entry name" value="SGNH_hydro"/>
</dbReference>
<accession>A0A5B2VFN2</accession>
<dbReference type="EMBL" id="VUOA01000020">
    <property type="protein sequence ID" value="KAA2237119.1"/>
    <property type="molecule type" value="Genomic_DNA"/>
</dbReference>
<sequence length="217" mass="22853">MRQHGLLHAALAGLMILAATLAGPAMAQGKRPLKLVALGDSLTAGYGLPAAAAFPTQLQQALKARGHDVEIVNAGVSGDTAAGGLERLDWSVGEGVDGVILELGANDMLRGLDPAATKATLDTIVRRLKARNIPVLLTGMLASRNLGPDYAARFDAIYPDIARAHGVMLYPFFLDGVAGQRNLNIADGIHPNPEGVRIIVERMLPTVETFIARLRPA</sequence>
<comment type="caution">
    <text evidence="3">The sequence shown here is derived from an EMBL/GenBank/DDBJ whole genome shotgun (WGS) entry which is preliminary data.</text>
</comment>
<reference evidence="3 4" key="2">
    <citation type="submission" date="2019-09" db="EMBL/GenBank/DDBJ databases">
        <authorList>
            <person name="Jin C."/>
        </authorList>
    </citation>
    <scope>NUCLEOTIDE SEQUENCE [LARGE SCALE GENOMIC DNA]</scope>
    <source>
        <strain evidence="3 4">BN140002</strain>
    </source>
</reference>
<dbReference type="GO" id="GO:0006629">
    <property type="term" value="P:lipid metabolic process"/>
    <property type="evidence" value="ECO:0007669"/>
    <property type="project" value="InterPro"/>
</dbReference>
<evidence type="ECO:0000313" key="4">
    <source>
        <dbReference type="Proteomes" id="UP000323142"/>
    </source>
</evidence>
<feature type="chain" id="PRO_5022788406" evidence="1">
    <location>
        <begin position="28"/>
        <end position="217"/>
    </location>
</feature>
<feature type="signal peptide" evidence="1">
    <location>
        <begin position="1"/>
        <end position="27"/>
    </location>
</feature>
<dbReference type="SUPFAM" id="SSF52266">
    <property type="entry name" value="SGNH hydrolase"/>
    <property type="match status" value="1"/>
</dbReference>
<dbReference type="AlphaFoldDB" id="A0A5B2VFN2"/>
<name>A0A5B2VFN2_9HYPH</name>
<evidence type="ECO:0000313" key="3">
    <source>
        <dbReference type="EMBL" id="KAA2237119.1"/>
    </source>
</evidence>
<protein>
    <submittedName>
        <fullName evidence="3">Arylesterase</fullName>
    </submittedName>
</protein>
<dbReference type="Proteomes" id="UP000323142">
    <property type="component" value="Unassembled WGS sequence"/>
</dbReference>
<dbReference type="Pfam" id="PF13472">
    <property type="entry name" value="Lipase_GDSL_2"/>
    <property type="match status" value="1"/>
</dbReference>
<evidence type="ECO:0000256" key="1">
    <source>
        <dbReference type="SAM" id="SignalP"/>
    </source>
</evidence>
<proteinExistence type="predicted"/>
<organism evidence="3 4">
    <name type="scientific">Salinarimonas soli</name>
    <dbReference type="NCBI Taxonomy" id="1638099"/>
    <lineage>
        <taxon>Bacteria</taxon>
        <taxon>Pseudomonadati</taxon>
        <taxon>Pseudomonadota</taxon>
        <taxon>Alphaproteobacteria</taxon>
        <taxon>Hyphomicrobiales</taxon>
        <taxon>Salinarimonadaceae</taxon>
        <taxon>Salinarimonas</taxon>
    </lineage>
</organism>
<reference evidence="3 4" key="1">
    <citation type="submission" date="2019-09" db="EMBL/GenBank/DDBJ databases">
        <title>Salinarimonas rosea gen. nov., sp. nov., a new member of the a-2 subgroup of the Proteobacteria.</title>
        <authorList>
            <person name="Liu J."/>
        </authorList>
    </citation>
    <scope>NUCLEOTIDE SEQUENCE [LARGE SCALE GENOMIC DNA]</scope>
    <source>
        <strain evidence="3 4">BN140002</strain>
    </source>
</reference>
<dbReference type="RefSeq" id="WP_149817678.1">
    <property type="nucleotide sequence ID" value="NZ_VUOA01000020.1"/>
</dbReference>
<gene>
    <name evidence="3" type="ORF">F0L46_11700</name>
</gene>
<keyword evidence="4" id="KW-1185">Reference proteome</keyword>
<dbReference type="InterPro" id="IPR008265">
    <property type="entry name" value="Lipase_GDSL_AS"/>
</dbReference>